<feature type="chain" id="PRO_5010959777" description="Secreted protein" evidence="2">
    <location>
        <begin position="25"/>
        <end position="100"/>
    </location>
</feature>
<feature type="non-terminal residue" evidence="3">
    <location>
        <position position="1"/>
    </location>
</feature>
<dbReference type="VEuPathDB" id="VectorBase:ISCW018994"/>
<feature type="signal peptide" evidence="2">
    <location>
        <begin position="1"/>
        <end position="24"/>
    </location>
</feature>
<organism>
    <name type="scientific">Ixodes scapularis</name>
    <name type="common">Black-legged tick</name>
    <name type="synonym">Deer tick</name>
    <dbReference type="NCBI Taxonomy" id="6945"/>
    <lineage>
        <taxon>Eukaryota</taxon>
        <taxon>Metazoa</taxon>
        <taxon>Ecdysozoa</taxon>
        <taxon>Arthropoda</taxon>
        <taxon>Chelicerata</taxon>
        <taxon>Arachnida</taxon>
        <taxon>Acari</taxon>
        <taxon>Parasitiformes</taxon>
        <taxon>Ixodida</taxon>
        <taxon>Ixodoidea</taxon>
        <taxon>Ixodidae</taxon>
        <taxon>Ixodinae</taxon>
        <taxon>Ixodes</taxon>
    </lineage>
</organism>
<dbReference type="HOGENOM" id="CLU_2313115_0_0_1"/>
<reference evidence="4" key="2">
    <citation type="submission" date="2020-05" db="UniProtKB">
        <authorList>
            <consortium name="EnsemblMetazoa"/>
        </authorList>
    </citation>
    <scope>IDENTIFICATION</scope>
    <source>
        <strain evidence="4">wikel</strain>
    </source>
</reference>
<feature type="compositionally biased region" description="Low complexity" evidence="1">
    <location>
        <begin position="83"/>
        <end position="100"/>
    </location>
</feature>
<feature type="region of interest" description="Disordered" evidence="1">
    <location>
        <begin position="61"/>
        <end position="100"/>
    </location>
</feature>
<gene>
    <name evidence="3" type="ORF">IscW_ISCW018994</name>
</gene>
<dbReference type="PaxDb" id="6945-B7PNC5"/>
<dbReference type="InParanoid" id="B7PNC5"/>
<dbReference type="EnsemblMetazoa" id="ISCW018994-RA">
    <property type="protein sequence ID" value="ISCW018994-PA"/>
    <property type="gene ID" value="ISCW018994"/>
</dbReference>
<name>B7PNC5_IXOSC</name>
<evidence type="ECO:0000313" key="4">
    <source>
        <dbReference type="EnsemblMetazoa" id="ISCW018994-PA"/>
    </source>
</evidence>
<accession>B7PNC5</accession>
<evidence type="ECO:0008006" key="6">
    <source>
        <dbReference type="Google" id="ProtNLM"/>
    </source>
</evidence>
<dbReference type="EMBL" id="DS752087">
    <property type="protein sequence ID" value="EEC08089.1"/>
    <property type="molecule type" value="Genomic_DNA"/>
</dbReference>
<proteinExistence type="predicted"/>
<feature type="region of interest" description="Disordered" evidence="1">
    <location>
        <begin position="24"/>
        <end position="44"/>
    </location>
</feature>
<feature type="non-terminal residue" evidence="3">
    <location>
        <position position="100"/>
    </location>
</feature>
<evidence type="ECO:0000313" key="5">
    <source>
        <dbReference type="Proteomes" id="UP000001555"/>
    </source>
</evidence>
<evidence type="ECO:0000313" key="3">
    <source>
        <dbReference type="EMBL" id="EEC08089.1"/>
    </source>
</evidence>
<sequence length="100" mass="10215">ALIGTQPSALLFLAAAIGPRLAGASRSRSGAFPSSSLEGVSPAGSRGLDFRQPVFSVHEAPPGSAGLFGPSPISEFSFRPTISTRRGSSRPRYSSGTAPE</sequence>
<feature type="compositionally biased region" description="Low complexity" evidence="1">
    <location>
        <begin position="24"/>
        <end position="37"/>
    </location>
</feature>
<reference evidence="3 5" key="1">
    <citation type="submission" date="2008-03" db="EMBL/GenBank/DDBJ databases">
        <title>Annotation of Ixodes scapularis.</title>
        <authorList>
            <consortium name="Ixodes scapularis Genome Project Consortium"/>
            <person name="Caler E."/>
            <person name="Hannick L.I."/>
            <person name="Bidwell S."/>
            <person name="Joardar V."/>
            <person name="Thiagarajan M."/>
            <person name="Amedeo P."/>
            <person name="Galinsky K.J."/>
            <person name="Schobel S."/>
            <person name="Inman J."/>
            <person name="Hostetler J."/>
            <person name="Miller J."/>
            <person name="Hammond M."/>
            <person name="Megy K."/>
            <person name="Lawson D."/>
            <person name="Kodira C."/>
            <person name="Sutton G."/>
            <person name="Meyer J."/>
            <person name="Hill C.A."/>
            <person name="Birren B."/>
            <person name="Nene V."/>
            <person name="Collins F."/>
            <person name="Alarcon-Chaidez F."/>
            <person name="Wikel S."/>
            <person name="Strausberg R."/>
        </authorList>
    </citation>
    <scope>NUCLEOTIDE SEQUENCE [LARGE SCALE GENOMIC DNA]</scope>
    <source>
        <strain evidence="5">Wikel</strain>
        <strain evidence="3">Wikel colony</strain>
    </source>
</reference>
<dbReference type="VEuPathDB" id="VectorBase:ISCI018994"/>
<dbReference type="EMBL" id="ABJB010128897">
    <property type="status" value="NOT_ANNOTATED_CDS"/>
    <property type="molecule type" value="Genomic_DNA"/>
</dbReference>
<dbReference type="Proteomes" id="UP000001555">
    <property type="component" value="Unassembled WGS sequence"/>
</dbReference>
<keyword evidence="2" id="KW-0732">Signal</keyword>
<dbReference type="AlphaFoldDB" id="B7PNC5"/>
<evidence type="ECO:0000256" key="2">
    <source>
        <dbReference type="SAM" id="SignalP"/>
    </source>
</evidence>
<protein>
    <recommendedName>
        <fullName evidence="6">Secreted protein</fullName>
    </recommendedName>
</protein>
<evidence type="ECO:0000256" key="1">
    <source>
        <dbReference type="SAM" id="MobiDB-lite"/>
    </source>
</evidence>
<dbReference type="EMBL" id="ABJB010988972">
    <property type="status" value="NOT_ANNOTATED_CDS"/>
    <property type="molecule type" value="Genomic_DNA"/>
</dbReference>
<keyword evidence="5" id="KW-1185">Reference proteome</keyword>